<name>A0ABQ0FUC8_APOSI</name>
<keyword evidence="5 9" id="KW-1133">Transmembrane helix</keyword>
<proteinExistence type="predicted"/>
<evidence type="ECO:0000256" key="2">
    <source>
        <dbReference type="ARBA" id="ARBA00004294"/>
    </source>
</evidence>
<organism evidence="11 12">
    <name type="scientific">Apodemus speciosus</name>
    <name type="common">Large Japanese field mouse</name>
    <dbReference type="NCBI Taxonomy" id="105296"/>
    <lineage>
        <taxon>Eukaryota</taxon>
        <taxon>Metazoa</taxon>
        <taxon>Chordata</taxon>
        <taxon>Craniata</taxon>
        <taxon>Vertebrata</taxon>
        <taxon>Euteleostomi</taxon>
        <taxon>Mammalia</taxon>
        <taxon>Eutheria</taxon>
        <taxon>Euarchontoglires</taxon>
        <taxon>Glires</taxon>
        <taxon>Rodentia</taxon>
        <taxon>Myomorpha</taxon>
        <taxon>Muroidea</taxon>
        <taxon>Muridae</taxon>
        <taxon>Murinae</taxon>
        <taxon>Apodemus</taxon>
    </lineage>
</organism>
<dbReference type="EMBL" id="BAAFST010000020">
    <property type="protein sequence ID" value="GAB1302843.1"/>
    <property type="molecule type" value="Genomic_DNA"/>
</dbReference>
<evidence type="ECO:0000256" key="1">
    <source>
        <dbReference type="ARBA" id="ARBA00004167"/>
    </source>
</evidence>
<gene>
    <name evidence="11" type="ORF">APTSU1_001808400</name>
</gene>
<keyword evidence="12" id="KW-1185">Reference proteome</keyword>
<dbReference type="Proteomes" id="UP001623349">
    <property type="component" value="Unassembled WGS sequence"/>
</dbReference>
<dbReference type="Pfam" id="PF05644">
    <property type="entry name" value="Miff"/>
    <property type="match status" value="1"/>
</dbReference>
<dbReference type="PANTHER" id="PTHR21128:SF0">
    <property type="entry name" value="FETAL AND ADULT TESTIS-EXPRESSED TRANSCRIPT PROTEIN"/>
    <property type="match status" value="1"/>
</dbReference>
<keyword evidence="4" id="KW-1000">Mitochondrion outer membrane</keyword>
<dbReference type="InterPro" id="IPR039153">
    <property type="entry name" value="FATE1"/>
</dbReference>
<keyword evidence="6" id="KW-0496">Mitochondrion</keyword>
<comment type="subcellular location">
    <subcellularLocation>
        <location evidence="1">Membrane</location>
        <topology evidence="1">Single-pass membrane protein</topology>
    </subcellularLocation>
    <subcellularLocation>
        <location evidence="2">Mitochondrion outer membrane</location>
    </subcellularLocation>
</comment>
<evidence type="ECO:0000256" key="6">
    <source>
        <dbReference type="ARBA" id="ARBA00023128"/>
    </source>
</evidence>
<feature type="domain" description="Mff-like" evidence="10">
    <location>
        <begin position="166"/>
        <end position="236"/>
    </location>
</feature>
<reference evidence="11 12" key="1">
    <citation type="submission" date="2024-08" db="EMBL/GenBank/DDBJ databases">
        <title>The draft genome of Apodemus speciosus.</title>
        <authorList>
            <person name="Nabeshima K."/>
            <person name="Suzuki S."/>
            <person name="Onuma M."/>
        </authorList>
    </citation>
    <scope>NUCLEOTIDE SEQUENCE [LARGE SCALE GENOMIC DNA]</scope>
    <source>
        <strain evidence="11">IB14-021</strain>
    </source>
</reference>
<protein>
    <submittedName>
        <fullName evidence="11">Fetal and adult testis-expressed transcript protein homolog</fullName>
    </submittedName>
</protein>
<comment type="caution">
    <text evidence="11">The sequence shown here is derived from an EMBL/GenBank/DDBJ whole genome shotgun (WGS) entry which is preliminary data.</text>
</comment>
<dbReference type="PANTHER" id="PTHR21128">
    <property type="entry name" value="FETAL AND ADULT TESTIS-EXPRESSED TRANSCRIPT PROTEIN"/>
    <property type="match status" value="1"/>
</dbReference>
<sequence length="236" mass="26811">MEAPVGQVELAARVALELRSQGLTINNDISLRRYKEHSRQDVRADFIVNEYLVVMARGSSGVKEELEMFTSEDLGTGNIEQSQDQLVMPEVTDCGSRSLGEMQRHPRAEQKLAGSGSGQSFWNMTGPRPKKGGHQVQRPWVPREQSHGDAHLQEFPGNFPGGRFPYERLEADIMAEIGLEELNGLEMEVMRRQMQVISGRLRILEDQDATWRHKEAVLFTLLVSVCIGNLWLWLRR</sequence>
<evidence type="ECO:0000313" key="12">
    <source>
        <dbReference type="Proteomes" id="UP001623349"/>
    </source>
</evidence>
<accession>A0ABQ0FUC8</accession>
<keyword evidence="7 9" id="KW-0472">Membrane</keyword>
<keyword evidence="3 9" id="KW-0812">Transmembrane</keyword>
<evidence type="ECO:0000256" key="3">
    <source>
        <dbReference type="ARBA" id="ARBA00022692"/>
    </source>
</evidence>
<dbReference type="InterPro" id="IPR039433">
    <property type="entry name" value="Mff-like_dom"/>
</dbReference>
<feature type="region of interest" description="Disordered" evidence="8">
    <location>
        <begin position="101"/>
        <end position="121"/>
    </location>
</feature>
<evidence type="ECO:0000256" key="4">
    <source>
        <dbReference type="ARBA" id="ARBA00022787"/>
    </source>
</evidence>
<evidence type="ECO:0000256" key="7">
    <source>
        <dbReference type="ARBA" id="ARBA00023136"/>
    </source>
</evidence>
<evidence type="ECO:0000313" key="11">
    <source>
        <dbReference type="EMBL" id="GAB1302843.1"/>
    </source>
</evidence>
<feature type="transmembrane region" description="Helical" evidence="9">
    <location>
        <begin position="216"/>
        <end position="234"/>
    </location>
</feature>
<evidence type="ECO:0000256" key="8">
    <source>
        <dbReference type="SAM" id="MobiDB-lite"/>
    </source>
</evidence>
<evidence type="ECO:0000256" key="5">
    <source>
        <dbReference type="ARBA" id="ARBA00022989"/>
    </source>
</evidence>
<evidence type="ECO:0000256" key="9">
    <source>
        <dbReference type="SAM" id="Phobius"/>
    </source>
</evidence>
<evidence type="ECO:0000259" key="10">
    <source>
        <dbReference type="Pfam" id="PF05644"/>
    </source>
</evidence>